<gene>
    <name evidence="1" type="ordered locus">AMEC673_08960</name>
</gene>
<name>A0AB32ZYC9_ALTME</name>
<accession>A0AB32ZYC9</accession>
<protein>
    <submittedName>
        <fullName evidence="1">Uncharacterized protein</fullName>
    </submittedName>
</protein>
<dbReference type="RefSeq" id="WP_014976461.1">
    <property type="nucleotide sequence ID" value="NC_018678.1"/>
</dbReference>
<dbReference type="AlphaFoldDB" id="A0AB32ZYC9"/>
<sequence>MKDYSPSVKAALTNTFNSELVKNLTNDDYKNYIEAVCALTLGTLIANEGHKYAAEFCQGALNEKGPLPIVRLVVKTKH</sequence>
<organism evidence="1 2">
    <name type="scientific">Alteromonas macleodii (strain English Channel 673)</name>
    <dbReference type="NCBI Taxonomy" id="1004788"/>
    <lineage>
        <taxon>Bacteria</taxon>
        <taxon>Pseudomonadati</taxon>
        <taxon>Pseudomonadota</taxon>
        <taxon>Gammaproteobacteria</taxon>
        <taxon>Alteromonadales</taxon>
        <taxon>Alteromonadaceae</taxon>
        <taxon>Alteromonas/Salinimonas group</taxon>
        <taxon>Alteromonas</taxon>
    </lineage>
</organism>
<evidence type="ECO:0000313" key="1">
    <source>
        <dbReference type="EMBL" id="AFT74486.1"/>
    </source>
</evidence>
<dbReference type="EMBL" id="CP003844">
    <property type="protein sequence ID" value="AFT74486.1"/>
    <property type="molecule type" value="Genomic_DNA"/>
</dbReference>
<reference evidence="2" key="1">
    <citation type="journal article" date="2012" name="Sci. Rep.">
        <title>Genomes of surface isolates of Alteromonas macleodii: the life of a widespread marine opportunistic copiotroph.</title>
        <authorList>
            <person name="Lopez-Perez M."/>
            <person name="Gonzaga A."/>
            <person name="Martin-Cuadrado A.B."/>
            <person name="Onyshchenko O."/>
            <person name="Ghavidel A."/>
            <person name="Ghai R."/>
            <person name="Rodriguez-Valera F."/>
        </authorList>
    </citation>
    <scope>NUCLEOTIDE SEQUENCE [LARGE SCALE GENOMIC DNA]</scope>
    <source>
        <strain evidence="2">English Channel 673</strain>
    </source>
</reference>
<dbReference type="Proteomes" id="UP000006296">
    <property type="component" value="Chromosome"/>
</dbReference>
<dbReference type="KEGG" id="amg:AMEC673_08960"/>
<proteinExistence type="predicted"/>
<evidence type="ECO:0000313" key="2">
    <source>
        <dbReference type="Proteomes" id="UP000006296"/>
    </source>
</evidence>